<feature type="compositionally biased region" description="Polar residues" evidence="2">
    <location>
        <begin position="716"/>
        <end position="732"/>
    </location>
</feature>
<dbReference type="InterPro" id="IPR032738">
    <property type="entry name" value="Tbc1d30_C"/>
</dbReference>
<dbReference type="InterPro" id="IPR000195">
    <property type="entry name" value="Rab-GAP-TBC_dom"/>
</dbReference>
<evidence type="ECO:0000256" key="1">
    <source>
        <dbReference type="ARBA" id="ARBA00067508"/>
    </source>
</evidence>
<dbReference type="Gene3D" id="1.10.8.270">
    <property type="entry name" value="putative rabgap domain of human tbc1 domain family member 14 like domains"/>
    <property type="match status" value="1"/>
</dbReference>
<feature type="domain" description="Rab-GAP TBC" evidence="3">
    <location>
        <begin position="57"/>
        <end position="266"/>
    </location>
</feature>
<dbReference type="FunFam" id="1.10.472.80:FF:000011">
    <property type="entry name" value="TBC1 domain family member 30"/>
    <property type="match status" value="1"/>
</dbReference>
<evidence type="ECO:0000256" key="2">
    <source>
        <dbReference type="SAM" id="MobiDB-lite"/>
    </source>
</evidence>
<feature type="compositionally biased region" description="Basic and acidic residues" evidence="2">
    <location>
        <begin position="776"/>
        <end position="785"/>
    </location>
</feature>
<feature type="region of interest" description="Disordered" evidence="2">
    <location>
        <begin position="815"/>
        <end position="840"/>
    </location>
</feature>
<dbReference type="GO" id="GO:0005783">
    <property type="term" value="C:endoplasmic reticulum"/>
    <property type="evidence" value="ECO:0007669"/>
    <property type="project" value="TreeGrafter"/>
</dbReference>
<proteinExistence type="predicted"/>
<evidence type="ECO:0000259" key="3">
    <source>
        <dbReference type="PROSITE" id="PS50086"/>
    </source>
</evidence>
<dbReference type="AlphaFoldDB" id="A0A6J8E1U5"/>
<keyword evidence="5" id="KW-1185">Reference proteome</keyword>
<feature type="region of interest" description="Disordered" evidence="2">
    <location>
        <begin position="643"/>
        <end position="670"/>
    </location>
</feature>
<dbReference type="EMBL" id="CACVKT020008314">
    <property type="protein sequence ID" value="CAC5414028.1"/>
    <property type="molecule type" value="Genomic_DNA"/>
</dbReference>
<dbReference type="Gene3D" id="1.10.472.80">
    <property type="entry name" value="Ypt/Rab-GAP domain of gyp1p, domain 3"/>
    <property type="match status" value="1"/>
</dbReference>
<feature type="region of interest" description="Disordered" evidence="2">
    <location>
        <begin position="716"/>
        <end position="800"/>
    </location>
</feature>
<gene>
    <name evidence="4" type="ORF">MCOR_46876</name>
</gene>
<feature type="region of interest" description="Disordered" evidence="2">
    <location>
        <begin position="571"/>
        <end position="608"/>
    </location>
</feature>
<evidence type="ECO:0000313" key="4">
    <source>
        <dbReference type="EMBL" id="CAC5414028.1"/>
    </source>
</evidence>
<accession>A0A6J8E1U5</accession>
<protein>
    <recommendedName>
        <fullName evidence="1">TBC1 domain family member 30</fullName>
    </recommendedName>
</protein>
<dbReference type="PANTHER" id="PTHR13399:SF4">
    <property type="entry name" value="TBC1 DOMAIN FAMILY MEMBER 30"/>
    <property type="match status" value="1"/>
</dbReference>
<dbReference type="InterPro" id="IPR035969">
    <property type="entry name" value="Rab-GAP_TBC_sf"/>
</dbReference>
<dbReference type="SUPFAM" id="SSF47923">
    <property type="entry name" value="Ypt/Rab-GAP domain of gyp1p"/>
    <property type="match status" value="2"/>
</dbReference>
<dbReference type="FunFam" id="1.10.8.270:FF:000009">
    <property type="entry name" value="TBC1 domain family member 30"/>
    <property type="match status" value="1"/>
</dbReference>
<dbReference type="Pfam" id="PF15733">
    <property type="entry name" value="DUF4682"/>
    <property type="match status" value="1"/>
</dbReference>
<dbReference type="OrthoDB" id="289721at2759"/>
<dbReference type="Pfam" id="PF00566">
    <property type="entry name" value="RabGAP-TBC"/>
    <property type="match status" value="1"/>
</dbReference>
<dbReference type="SMART" id="SM00164">
    <property type="entry name" value="TBC"/>
    <property type="match status" value="1"/>
</dbReference>
<feature type="compositionally biased region" description="Basic and acidic residues" evidence="2">
    <location>
        <begin position="571"/>
        <end position="584"/>
    </location>
</feature>
<evidence type="ECO:0000313" key="5">
    <source>
        <dbReference type="Proteomes" id="UP000507470"/>
    </source>
</evidence>
<sequence length="875" mass="97964">MNIFQSFNQVLSPKHSEKSKRKGIDTRMKFSIEPPPGDSAFEQWKDAMKAVARLPMGIPDSFRKKVWLSLADNHIREQRVDWQKTMRFVFNEKSNPDDNNLGHQIVKDLHRTGCSGFSGHENEEDRASLKRVLLGFARWNKSIGYCQGFNVIAALLLDVTERREDDALKVMIYIIDHVLPESYYVNNLRALSVDMAVFRDLLRITYPKLSRHLDMLQNAAQDNTTGACYEPPLTNVFTMQWFLTMFATCLPKEIVLRVWDSLLLEGSEILLRTGLAIWGKLSRRILSAGSADDFYSLMGSLTQDMMSGKMITGDSLIKSIYTTAAFDSQLLIDLREKYTYNIRPFSSSANTNNNKSRSFLSNMLLPSDEDEIDEEDLEAINCFPGFFPVPVPGSKAKGSDGEENNADISKVGPGAYGASGETQQLPSSIYMERMCTDINSLQKQYNRLKQRQNQAHIIIAAASASQQQHQKKPKIITPKIETPTALNHLFVGRNNATTRNRCVTASPRIASVYPQLTNDLPSRRNSIQKNSKLELGVKGQSVKTEKNVECENIVKTDRNMNIAQENDDIKNIDDNHNEKEDKVGRHGSAVAESCDITTESKQSKDENELDNHMYISGNLKNSSSNTPVDSLISLSVVDDTNKSSQNSHVVENQNSGTYQNKSANSNTELSENVSNITDKCNTFNKDSHRHSLVIEGSENVQGCLDLSNDSGLFSTTNSLEIDNSPKTNSSELSPLKTEQRDESGCNHNGSIASHEFIAHSKSKSDSSGESSPLNSVHHDSKKASVERSISADPSGAFEADDNLISRSRSFSTDQALSDYAKSKSKPAKMEKPFNPFPVKHFNENRKKNCVKLGLYKTSTLQEFERQCKSKFLWSK</sequence>
<dbReference type="PROSITE" id="PS50086">
    <property type="entry name" value="TBC_RABGAP"/>
    <property type="match status" value="1"/>
</dbReference>
<feature type="compositionally biased region" description="Basic and acidic residues" evidence="2">
    <location>
        <begin position="756"/>
        <end position="766"/>
    </location>
</feature>
<dbReference type="Proteomes" id="UP000507470">
    <property type="component" value="Unassembled WGS sequence"/>
</dbReference>
<dbReference type="PANTHER" id="PTHR13399">
    <property type="entry name" value="TRANSLOCON-ASSOCIATED PROTEIN TRAP , GAMMA SUBUNIT"/>
    <property type="match status" value="1"/>
</dbReference>
<name>A0A6J8E1U5_MYTCO</name>
<organism evidence="4 5">
    <name type="scientific">Mytilus coruscus</name>
    <name type="common">Sea mussel</name>
    <dbReference type="NCBI Taxonomy" id="42192"/>
    <lineage>
        <taxon>Eukaryota</taxon>
        <taxon>Metazoa</taxon>
        <taxon>Spiralia</taxon>
        <taxon>Lophotrochozoa</taxon>
        <taxon>Mollusca</taxon>
        <taxon>Bivalvia</taxon>
        <taxon>Autobranchia</taxon>
        <taxon>Pteriomorphia</taxon>
        <taxon>Mytilida</taxon>
        <taxon>Mytiloidea</taxon>
        <taxon>Mytilidae</taxon>
        <taxon>Mytilinae</taxon>
        <taxon>Mytilus</taxon>
    </lineage>
</organism>
<reference evidence="4 5" key="1">
    <citation type="submission" date="2020-06" db="EMBL/GenBank/DDBJ databases">
        <authorList>
            <person name="Li R."/>
            <person name="Bekaert M."/>
        </authorList>
    </citation>
    <scope>NUCLEOTIDE SEQUENCE [LARGE SCALE GENOMIC DNA]</scope>
    <source>
        <strain evidence="5">wild</strain>
    </source>
</reference>